<proteinExistence type="predicted"/>
<name>A0ABP2Y8C6_9BACT</name>
<keyword evidence="3" id="KW-1185">Reference proteome</keyword>
<organism evidence="2 3">
    <name type="scientific">Prevotella disiens JCM 6334 = ATCC 29426</name>
    <dbReference type="NCBI Taxonomy" id="1235811"/>
    <lineage>
        <taxon>Bacteria</taxon>
        <taxon>Pseudomonadati</taxon>
        <taxon>Bacteroidota</taxon>
        <taxon>Bacteroidia</taxon>
        <taxon>Bacteroidales</taxon>
        <taxon>Prevotellaceae</taxon>
        <taxon>Prevotella</taxon>
    </lineage>
</organism>
<sequence>MPRFARLLLRDTAKCSENGRGKQEKSGQNHSKGANREENGSETNFIGLPIHAHFFFEG</sequence>
<comment type="caution">
    <text evidence="2">The sequence shown here is derived from an EMBL/GenBank/DDBJ whole genome shotgun (WGS) entry which is preliminary data.</text>
</comment>
<gene>
    <name evidence="2" type="ORF">HMPREF0653_01171</name>
</gene>
<protein>
    <submittedName>
        <fullName evidence="2">Uncharacterized protein</fullName>
    </submittedName>
</protein>
<dbReference type="EMBL" id="AWUY01000081">
    <property type="protein sequence ID" value="ERJ77368.1"/>
    <property type="molecule type" value="Genomic_DNA"/>
</dbReference>
<evidence type="ECO:0000256" key="1">
    <source>
        <dbReference type="SAM" id="MobiDB-lite"/>
    </source>
</evidence>
<accession>A0ABP2Y8C6</accession>
<evidence type="ECO:0000313" key="2">
    <source>
        <dbReference type="EMBL" id="ERJ77368.1"/>
    </source>
</evidence>
<dbReference type="Proteomes" id="UP000016660">
    <property type="component" value="Unassembled WGS sequence"/>
</dbReference>
<evidence type="ECO:0000313" key="3">
    <source>
        <dbReference type="Proteomes" id="UP000016660"/>
    </source>
</evidence>
<reference evidence="2 3" key="1">
    <citation type="submission" date="2013-06" db="EMBL/GenBank/DDBJ databases">
        <authorList>
            <person name="Weinstock G."/>
            <person name="Sodergren E."/>
            <person name="Lobos E.A."/>
            <person name="Fulton L."/>
            <person name="Fulton R."/>
            <person name="Courtney L."/>
            <person name="Fronick C."/>
            <person name="O'Laughlin M."/>
            <person name="Godfrey J."/>
            <person name="Wilson R.M."/>
            <person name="Miner T."/>
            <person name="Farmer C."/>
            <person name="Delehaunty K."/>
            <person name="Cordes M."/>
            <person name="Minx P."/>
            <person name="Tomlinson C."/>
            <person name="Chen J."/>
            <person name="Wollam A."/>
            <person name="Pepin K.H."/>
            <person name="Bhonagiri V."/>
            <person name="Zhang X."/>
            <person name="Warren W."/>
            <person name="Mitreva M."/>
            <person name="Mardis E.R."/>
            <person name="Wilson R.K."/>
        </authorList>
    </citation>
    <scope>NUCLEOTIDE SEQUENCE [LARGE SCALE GENOMIC DNA]</scope>
    <source>
        <strain evidence="2 3">ATCC 29426</strain>
    </source>
</reference>
<feature type="region of interest" description="Disordered" evidence="1">
    <location>
        <begin position="11"/>
        <end position="44"/>
    </location>
</feature>
<feature type="compositionally biased region" description="Basic and acidic residues" evidence="1">
    <location>
        <begin position="11"/>
        <end position="27"/>
    </location>
</feature>